<organism evidence="3 4">
    <name type="scientific">Hypholoma sublateritium (strain FD-334 SS-4)</name>
    <dbReference type="NCBI Taxonomy" id="945553"/>
    <lineage>
        <taxon>Eukaryota</taxon>
        <taxon>Fungi</taxon>
        <taxon>Dikarya</taxon>
        <taxon>Basidiomycota</taxon>
        <taxon>Agaricomycotina</taxon>
        <taxon>Agaricomycetes</taxon>
        <taxon>Agaricomycetidae</taxon>
        <taxon>Agaricales</taxon>
        <taxon>Agaricineae</taxon>
        <taxon>Strophariaceae</taxon>
        <taxon>Hypholoma</taxon>
    </lineage>
</organism>
<evidence type="ECO:0000313" key="4">
    <source>
        <dbReference type="Proteomes" id="UP000054270"/>
    </source>
</evidence>
<evidence type="ECO:0000256" key="2">
    <source>
        <dbReference type="SAM" id="Phobius"/>
    </source>
</evidence>
<sequence>MSITYNDTSSVFVYSGVWAAESSLSGSLHVTSDVTASVSFTFPVAATGFSIYGIRQGAGGLYNICIDCAPGAPYDSLVDGIAAPGVGPTPPTPLYQWSFPAPGFHTVVLRVQPDGRGSPIGNSVLAFAGFVLASVATPASFIINLNSSSDAFTSTTSPAQTTLPALGTVQPSSRTPLASTTALTTDTTNDTTNNTTNDTTTDTTTDTISATTTGTITGTTTASTNTTNTTRSAVPPLSSTSPTTTSAPSSALSSPTAPSAFALTATASPPHAGLVIGSALGALALLCGLVALFHFRRRRPRVAVTPYSTRWGTGGASVGGGSTAARSEYSGKGKIMDGGAVSRADDEDGPSPPPAY</sequence>
<protein>
    <submittedName>
        <fullName evidence="3">Uncharacterized protein</fullName>
    </submittedName>
</protein>
<feature type="region of interest" description="Disordered" evidence="1">
    <location>
        <begin position="153"/>
        <end position="256"/>
    </location>
</feature>
<keyword evidence="4" id="KW-1185">Reference proteome</keyword>
<feature type="compositionally biased region" description="Polar residues" evidence="1">
    <location>
        <begin position="153"/>
        <end position="163"/>
    </location>
</feature>
<dbReference type="OMA" id="NICIDCA"/>
<name>A0A0D2PFR5_HYPSF</name>
<dbReference type="STRING" id="945553.A0A0D2PFR5"/>
<keyword evidence="2" id="KW-1133">Transmembrane helix</keyword>
<evidence type="ECO:0000313" key="3">
    <source>
        <dbReference type="EMBL" id="KJA27406.1"/>
    </source>
</evidence>
<dbReference type="AlphaFoldDB" id="A0A0D2PFR5"/>
<keyword evidence="2" id="KW-0472">Membrane</keyword>
<accession>A0A0D2PFR5</accession>
<feature type="transmembrane region" description="Helical" evidence="2">
    <location>
        <begin position="272"/>
        <end position="293"/>
    </location>
</feature>
<keyword evidence="2" id="KW-0812">Transmembrane</keyword>
<reference evidence="4" key="1">
    <citation type="submission" date="2014-04" db="EMBL/GenBank/DDBJ databases">
        <title>Evolutionary Origins and Diversification of the Mycorrhizal Mutualists.</title>
        <authorList>
            <consortium name="DOE Joint Genome Institute"/>
            <consortium name="Mycorrhizal Genomics Consortium"/>
            <person name="Kohler A."/>
            <person name="Kuo A."/>
            <person name="Nagy L.G."/>
            <person name="Floudas D."/>
            <person name="Copeland A."/>
            <person name="Barry K.W."/>
            <person name="Cichocki N."/>
            <person name="Veneault-Fourrey C."/>
            <person name="LaButti K."/>
            <person name="Lindquist E.A."/>
            <person name="Lipzen A."/>
            <person name="Lundell T."/>
            <person name="Morin E."/>
            <person name="Murat C."/>
            <person name="Riley R."/>
            <person name="Ohm R."/>
            <person name="Sun H."/>
            <person name="Tunlid A."/>
            <person name="Henrissat B."/>
            <person name="Grigoriev I.V."/>
            <person name="Hibbett D.S."/>
            <person name="Martin F."/>
        </authorList>
    </citation>
    <scope>NUCLEOTIDE SEQUENCE [LARGE SCALE GENOMIC DNA]</scope>
    <source>
        <strain evidence="4">FD-334 SS-4</strain>
    </source>
</reference>
<feature type="compositionally biased region" description="Low complexity" evidence="1">
    <location>
        <begin position="171"/>
        <end position="256"/>
    </location>
</feature>
<dbReference type="Proteomes" id="UP000054270">
    <property type="component" value="Unassembled WGS sequence"/>
</dbReference>
<evidence type="ECO:0000256" key="1">
    <source>
        <dbReference type="SAM" id="MobiDB-lite"/>
    </source>
</evidence>
<dbReference type="EMBL" id="KN817524">
    <property type="protein sequence ID" value="KJA27406.1"/>
    <property type="molecule type" value="Genomic_DNA"/>
</dbReference>
<gene>
    <name evidence="3" type="ORF">HYPSUDRAFT_198181</name>
</gene>
<feature type="region of interest" description="Disordered" evidence="1">
    <location>
        <begin position="316"/>
        <end position="356"/>
    </location>
</feature>
<proteinExistence type="predicted"/>
<dbReference type="OrthoDB" id="3359616at2759"/>